<evidence type="ECO:0000256" key="14">
    <source>
        <dbReference type="ARBA" id="ARBA00023012"/>
    </source>
</evidence>
<evidence type="ECO:0000313" key="22">
    <source>
        <dbReference type="Proteomes" id="UP000634476"/>
    </source>
</evidence>
<dbReference type="InterPro" id="IPR004358">
    <property type="entry name" value="Sig_transdc_His_kin-like_C"/>
</dbReference>
<evidence type="ECO:0000256" key="6">
    <source>
        <dbReference type="ARBA" id="ARBA00022485"/>
    </source>
</evidence>
<dbReference type="Pfam" id="PF02518">
    <property type="entry name" value="HATPase_c"/>
    <property type="match status" value="1"/>
</dbReference>
<dbReference type="RefSeq" id="WP_203878906.1">
    <property type="nucleotide sequence ID" value="NZ_BOOK01000053.1"/>
</dbReference>
<feature type="region of interest" description="Disordered" evidence="18">
    <location>
        <begin position="435"/>
        <end position="459"/>
    </location>
</feature>
<dbReference type="GO" id="GO:0005524">
    <property type="term" value="F:ATP binding"/>
    <property type="evidence" value="ECO:0007669"/>
    <property type="project" value="UniProtKB-KW"/>
</dbReference>
<dbReference type="Gene3D" id="3.30.565.10">
    <property type="entry name" value="Histidine kinase-like ATPase, C-terminal domain"/>
    <property type="match status" value="1"/>
</dbReference>
<dbReference type="SMART" id="SM00387">
    <property type="entry name" value="HATPase_c"/>
    <property type="match status" value="1"/>
</dbReference>
<dbReference type="GO" id="GO:0051539">
    <property type="term" value="F:4 iron, 4 sulfur cluster binding"/>
    <property type="evidence" value="ECO:0007669"/>
    <property type="project" value="UniProtKB-KW"/>
</dbReference>
<feature type="region of interest" description="Disordered" evidence="18">
    <location>
        <begin position="333"/>
        <end position="422"/>
    </location>
</feature>
<dbReference type="AlphaFoldDB" id="A0A8J3T2Q5"/>
<comment type="catalytic activity">
    <reaction evidence="1">
        <text>ATP + protein L-histidine = ADP + protein N-phospho-L-histidine.</text>
        <dbReference type="EC" id="2.7.13.3"/>
    </reaction>
</comment>
<dbReference type="InterPro" id="IPR036890">
    <property type="entry name" value="HATPase_C_sf"/>
</dbReference>
<evidence type="ECO:0000256" key="9">
    <source>
        <dbReference type="ARBA" id="ARBA00022679"/>
    </source>
</evidence>
<feature type="compositionally biased region" description="Gly residues" evidence="18">
    <location>
        <begin position="349"/>
        <end position="359"/>
    </location>
</feature>
<evidence type="ECO:0000256" key="16">
    <source>
        <dbReference type="ARBA" id="ARBA00024827"/>
    </source>
</evidence>
<feature type="compositionally biased region" description="Low complexity" evidence="18">
    <location>
        <begin position="337"/>
        <end position="348"/>
    </location>
</feature>
<dbReference type="InterPro" id="IPR050482">
    <property type="entry name" value="Sensor_HK_TwoCompSys"/>
</dbReference>
<dbReference type="InterPro" id="IPR011712">
    <property type="entry name" value="Sig_transdc_His_kin_sub3_dim/P"/>
</dbReference>
<dbReference type="PANTHER" id="PTHR24421">
    <property type="entry name" value="NITRATE/NITRITE SENSOR PROTEIN NARX-RELATED"/>
    <property type="match status" value="1"/>
</dbReference>
<keyword evidence="6" id="KW-0004">4Fe-4S</keyword>
<evidence type="ECO:0000256" key="1">
    <source>
        <dbReference type="ARBA" id="ARBA00000085"/>
    </source>
</evidence>
<keyword evidence="15" id="KW-0411">Iron-sulfur</keyword>
<keyword evidence="12" id="KW-0067">ATP-binding</keyword>
<keyword evidence="15" id="KW-0479">Metal-binding</keyword>
<dbReference type="PANTHER" id="PTHR24421:SF10">
    <property type="entry name" value="NITRATE_NITRITE SENSOR PROTEIN NARQ"/>
    <property type="match status" value="1"/>
</dbReference>
<feature type="transmembrane region" description="Helical" evidence="19">
    <location>
        <begin position="6"/>
        <end position="27"/>
    </location>
</feature>
<feature type="domain" description="Histidine kinase/HSP90-like ATPase" evidence="20">
    <location>
        <begin position="293"/>
        <end position="457"/>
    </location>
</feature>
<comment type="function">
    <text evidence="16">Member of the two-component regulatory system NreB/NreC involved in the control of dissimilatory nitrate/nitrite reduction in response to oxygen. NreB functions as a direct oxygen sensor histidine kinase which is autophosphorylated, in the absence of oxygen, probably at the conserved histidine residue, and transfers its phosphate group probably to a conserved aspartate residue of NreC. NreB/NreC activates the expression of the nitrate (narGHJI) and nitrite (nir) reductase operons, as well as the putative nitrate transporter gene narT.</text>
</comment>
<keyword evidence="19" id="KW-0812">Transmembrane</keyword>
<keyword evidence="11" id="KW-0418">Kinase</keyword>
<evidence type="ECO:0000256" key="5">
    <source>
        <dbReference type="ARBA" id="ARBA00017322"/>
    </source>
</evidence>
<dbReference type="EMBL" id="BOOK01000053">
    <property type="protein sequence ID" value="GII04663.1"/>
    <property type="molecule type" value="Genomic_DNA"/>
</dbReference>
<evidence type="ECO:0000256" key="12">
    <source>
        <dbReference type="ARBA" id="ARBA00022840"/>
    </source>
</evidence>
<keyword evidence="14" id="KW-0902">Two-component regulatory system</keyword>
<evidence type="ECO:0000256" key="7">
    <source>
        <dbReference type="ARBA" id="ARBA00022490"/>
    </source>
</evidence>
<evidence type="ECO:0000256" key="15">
    <source>
        <dbReference type="ARBA" id="ARBA00023014"/>
    </source>
</evidence>
<reference evidence="21" key="1">
    <citation type="submission" date="2021-01" db="EMBL/GenBank/DDBJ databases">
        <title>Whole genome shotgun sequence of Planobispora takensis NBRC 109077.</title>
        <authorList>
            <person name="Komaki H."/>
            <person name="Tamura T."/>
        </authorList>
    </citation>
    <scope>NUCLEOTIDE SEQUENCE</scope>
    <source>
        <strain evidence="21">NBRC 109077</strain>
    </source>
</reference>
<evidence type="ECO:0000256" key="3">
    <source>
        <dbReference type="ARBA" id="ARBA00004496"/>
    </source>
</evidence>
<comment type="caution">
    <text evidence="21">The sequence shown here is derived from an EMBL/GenBank/DDBJ whole genome shotgun (WGS) entry which is preliminary data.</text>
</comment>
<keyword evidence="9" id="KW-0808">Transferase</keyword>
<dbReference type="EC" id="2.7.13.3" evidence="4"/>
<dbReference type="GO" id="GO:0046983">
    <property type="term" value="F:protein dimerization activity"/>
    <property type="evidence" value="ECO:0007669"/>
    <property type="project" value="InterPro"/>
</dbReference>
<keyword evidence="19" id="KW-1133">Transmembrane helix</keyword>
<comment type="cofactor">
    <cofactor evidence="2">
        <name>[4Fe-4S] cluster</name>
        <dbReference type="ChEBI" id="CHEBI:49883"/>
    </cofactor>
</comment>
<keyword evidence="13" id="KW-0408">Iron</keyword>
<evidence type="ECO:0000313" key="21">
    <source>
        <dbReference type="EMBL" id="GII04663.1"/>
    </source>
</evidence>
<evidence type="ECO:0000256" key="10">
    <source>
        <dbReference type="ARBA" id="ARBA00022741"/>
    </source>
</evidence>
<dbReference type="GO" id="GO:0016020">
    <property type="term" value="C:membrane"/>
    <property type="evidence" value="ECO:0007669"/>
    <property type="project" value="InterPro"/>
</dbReference>
<keyword evidence="10" id="KW-0547">Nucleotide-binding</keyword>
<dbReference type="SUPFAM" id="SSF55874">
    <property type="entry name" value="ATPase domain of HSP90 chaperone/DNA topoisomerase II/histidine kinase"/>
    <property type="match status" value="1"/>
</dbReference>
<comment type="subcellular location">
    <subcellularLocation>
        <location evidence="3">Cytoplasm</location>
    </subcellularLocation>
</comment>
<accession>A0A8J3T2Q5</accession>
<sequence>MSSTRLVPWVSPVLYGTVLVAGLYAGLTGLGATRIAQFAGGLAVLFAVDLAERRRYPGGTPPLPAAALLGARVLLFAVVAAADGSGLSRVLFVLVPFTAYFAFGRTAAVVLAVACAGLVVVGYELGTPRWYTDLEQVSDLLMFCVGLVLAVAMAATAAEERRGRARLEESHRRLAASSARIAELSAAAERNRLARDIHDDLGHHLTAIVVLLEKATAFRDRDPALAQRAVDDAHGSARRALDGVRQSVRALRTETAPFRLSAALTGLVDGQADDGRVSVTLEFAGDESGYDEPTLVALYRAAQEGITNARRHADPTTIAVTVALDESGARLTVADDGSGLPPGVLSGDPGPGLSSGGPGRSREDGSGRSSGGPGPSSGNGTDPSPGGAGSPAGRRDEAPAGRRSGAPSVGDGGSLSGRGGFGLLGMRERAELAGGRLDLDSEPGAGTRLTVTIPRGGGS</sequence>
<keyword evidence="22" id="KW-1185">Reference proteome</keyword>
<feature type="compositionally biased region" description="Gly residues" evidence="18">
    <location>
        <begin position="368"/>
        <end position="377"/>
    </location>
</feature>
<dbReference type="Gene3D" id="1.20.5.1930">
    <property type="match status" value="1"/>
</dbReference>
<dbReference type="CDD" id="cd16917">
    <property type="entry name" value="HATPase_UhpB-NarQ-NarX-like"/>
    <property type="match status" value="1"/>
</dbReference>
<proteinExistence type="predicted"/>
<evidence type="ECO:0000256" key="13">
    <source>
        <dbReference type="ARBA" id="ARBA00023004"/>
    </source>
</evidence>
<feature type="transmembrane region" description="Helical" evidence="19">
    <location>
        <begin position="140"/>
        <end position="158"/>
    </location>
</feature>
<organism evidence="21 22">
    <name type="scientific">Planobispora takensis</name>
    <dbReference type="NCBI Taxonomy" id="1367882"/>
    <lineage>
        <taxon>Bacteria</taxon>
        <taxon>Bacillati</taxon>
        <taxon>Actinomycetota</taxon>
        <taxon>Actinomycetes</taxon>
        <taxon>Streptosporangiales</taxon>
        <taxon>Streptosporangiaceae</taxon>
        <taxon>Planobispora</taxon>
    </lineage>
</organism>
<dbReference type="PRINTS" id="PR00344">
    <property type="entry name" value="BCTRLSENSOR"/>
</dbReference>
<feature type="compositionally biased region" description="Gly residues" evidence="18">
    <location>
        <begin position="410"/>
        <end position="422"/>
    </location>
</feature>
<evidence type="ECO:0000256" key="18">
    <source>
        <dbReference type="SAM" id="MobiDB-lite"/>
    </source>
</evidence>
<feature type="transmembrane region" description="Helical" evidence="19">
    <location>
        <begin position="94"/>
        <end position="120"/>
    </location>
</feature>
<gene>
    <name evidence="21" type="ORF">Pta02_66710</name>
</gene>
<evidence type="ECO:0000256" key="17">
    <source>
        <dbReference type="ARBA" id="ARBA00030800"/>
    </source>
</evidence>
<name>A0A8J3T2Q5_9ACTN</name>
<dbReference type="Proteomes" id="UP000634476">
    <property type="component" value="Unassembled WGS sequence"/>
</dbReference>
<feature type="transmembrane region" description="Helical" evidence="19">
    <location>
        <begin position="63"/>
        <end position="82"/>
    </location>
</feature>
<evidence type="ECO:0000256" key="11">
    <source>
        <dbReference type="ARBA" id="ARBA00022777"/>
    </source>
</evidence>
<evidence type="ECO:0000256" key="19">
    <source>
        <dbReference type="SAM" id="Phobius"/>
    </source>
</evidence>
<protein>
    <recommendedName>
        <fullName evidence="5">Oxygen sensor histidine kinase NreB</fullName>
        <ecNumber evidence="4">2.7.13.3</ecNumber>
    </recommendedName>
    <alternativeName>
        <fullName evidence="17">Nitrogen regulation protein B</fullName>
    </alternativeName>
</protein>
<keyword evidence="7" id="KW-0963">Cytoplasm</keyword>
<dbReference type="InterPro" id="IPR003594">
    <property type="entry name" value="HATPase_dom"/>
</dbReference>
<dbReference type="Pfam" id="PF07730">
    <property type="entry name" value="HisKA_3"/>
    <property type="match status" value="1"/>
</dbReference>
<dbReference type="GO" id="GO:0000155">
    <property type="term" value="F:phosphorelay sensor kinase activity"/>
    <property type="evidence" value="ECO:0007669"/>
    <property type="project" value="InterPro"/>
</dbReference>
<evidence type="ECO:0000256" key="2">
    <source>
        <dbReference type="ARBA" id="ARBA00001966"/>
    </source>
</evidence>
<keyword evidence="8" id="KW-0597">Phosphoprotein</keyword>
<evidence type="ECO:0000256" key="4">
    <source>
        <dbReference type="ARBA" id="ARBA00012438"/>
    </source>
</evidence>
<keyword evidence="19" id="KW-0472">Membrane</keyword>
<evidence type="ECO:0000259" key="20">
    <source>
        <dbReference type="SMART" id="SM00387"/>
    </source>
</evidence>
<dbReference type="GO" id="GO:0005737">
    <property type="term" value="C:cytoplasm"/>
    <property type="evidence" value="ECO:0007669"/>
    <property type="project" value="UniProtKB-SubCell"/>
</dbReference>
<evidence type="ECO:0000256" key="8">
    <source>
        <dbReference type="ARBA" id="ARBA00022553"/>
    </source>
</evidence>